<evidence type="ECO:0000256" key="1">
    <source>
        <dbReference type="SAM" id="SignalP"/>
    </source>
</evidence>
<protein>
    <submittedName>
        <fullName evidence="2">Uncharacterized protein</fullName>
    </submittedName>
</protein>
<evidence type="ECO:0000313" key="3">
    <source>
        <dbReference type="Proteomes" id="UP000622797"/>
    </source>
</evidence>
<organism evidence="2 3">
    <name type="scientific">Fusarium sarcochroum</name>
    <dbReference type="NCBI Taxonomy" id="1208366"/>
    <lineage>
        <taxon>Eukaryota</taxon>
        <taxon>Fungi</taxon>
        <taxon>Dikarya</taxon>
        <taxon>Ascomycota</taxon>
        <taxon>Pezizomycotina</taxon>
        <taxon>Sordariomycetes</taxon>
        <taxon>Hypocreomycetidae</taxon>
        <taxon>Hypocreales</taxon>
        <taxon>Nectriaceae</taxon>
        <taxon>Fusarium</taxon>
        <taxon>Fusarium lateritium species complex</taxon>
    </lineage>
</organism>
<accession>A0A8H4X160</accession>
<evidence type="ECO:0000313" key="2">
    <source>
        <dbReference type="EMBL" id="KAF4958082.1"/>
    </source>
</evidence>
<reference evidence="2" key="2">
    <citation type="submission" date="2020-05" db="EMBL/GenBank/DDBJ databases">
        <authorList>
            <person name="Kim H.-S."/>
            <person name="Proctor R.H."/>
            <person name="Brown D.W."/>
        </authorList>
    </citation>
    <scope>NUCLEOTIDE SEQUENCE</scope>
    <source>
        <strain evidence="2">NRRL 20472</strain>
    </source>
</reference>
<dbReference type="Proteomes" id="UP000622797">
    <property type="component" value="Unassembled WGS sequence"/>
</dbReference>
<dbReference type="EMBL" id="JABEXW010000705">
    <property type="protein sequence ID" value="KAF4958082.1"/>
    <property type="molecule type" value="Genomic_DNA"/>
</dbReference>
<gene>
    <name evidence="2" type="ORF">FSARC_11118</name>
</gene>
<sequence>MPRSDSTNLFRLLLSAFVFVFLFAPTHASDDGGRWTANDPCPSTIHATIPGGSSFSTYKAVHKAMRICNNITELHMRTTGGSCTEWADGYSLPFKLDGSDRYLSAPHVLSLEEYEFDSSEWRGICPGYPHWSNEDGSWPMSSSTSSVITWTTDLVYGSRWHFDLLVYGMKNIVGWDVFTPWWHWWNSGMSQKWYDQRHLPAERRSMDNMELWVEAMDFSKVHTLSINELQMHPKGKGLYESLPPALVGLDSLSIHGRWIDWRTELEKWEAAPGPLPKNKWSTSPPPRALDFILAVRPSLKSLTWVRSGTCCEDVFNRVLEYHGSSLKQLEWTNPEIDFSPRPILSLDQFRSLGKWAPELTNLTIDLQRVDEDWPGEQLKVIAETLPKLTNLVIYLNMQDEAAAINKTIYTPEEQLMAKPALNTEAALDMIQTLRYSKAGDKLDTVEFRQGDWVSSTNAIYHWMDGKKDWVKCNMLGQDRLPECEAGHYDWWAD</sequence>
<dbReference type="AlphaFoldDB" id="A0A8H4X160"/>
<keyword evidence="3" id="KW-1185">Reference proteome</keyword>
<feature type="chain" id="PRO_5034946271" evidence="1">
    <location>
        <begin position="29"/>
        <end position="493"/>
    </location>
</feature>
<comment type="caution">
    <text evidence="2">The sequence shown here is derived from an EMBL/GenBank/DDBJ whole genome shotgun (WGS) entry which is preliminary data.</text>
</comment>
<proteinExistence type="predicted"/>
<name>A0A8H4X160_9HYPO</name>
<dbReference type="OrthoDB" id="3945550at2759"/>
<reference evidence="2" key="1">
    <citation type="journal article" date="2020" name="BMC Genomics">
        <title>Correction to: Identification and distribution of gene clusters required for synthesis of sphingolipid metabolism inhibitors in diverse species of the filamentous fungus Fusarium.</title>
        <authorList>
            <person name="Kim H.S."/>
            <person name="Lohmar J.M."/>
            <person name="Busman M."/>
            <person name="Brown D.W."/>
            <person name="Naumann T.A."/>
            <person name="Divon H.H."/>
            <person name="Lysoe E."/>
            <person name="Uhlig S."/>
            <person name="Proctor R.H."/>
        </authorList>
    </citation>
    <scope>NUCLEOTIDE SEQUENCE</scope>
    <source>
        <strain evidence="2">NRRL 20472</strain>
    </source>
</reference>
<feature type="signal peptide" evidence="1">
    <location>
        <begin position="1"/>
        <end position="28"/>
    </location>
</feature>
<keyword evidence="1" id="KW-0732">Signal</keyword>